<dbReference type="AlphaFoldDB" id="A0AAU4K548"/>
<dbReference type="Gene3D" id="3.30.70.1260">
    <property type="entry name" value="bacterial protein sp0830 like"/>
    <property type="match status" value="1"/>
</dbReference>
<dbReference type="SUPFAM" id="SSF160379">
    <property type="entry name" value="SP0830-like"/>
    <property type="match status" value="1"/>
</dbReference>
<evidence type="ECO:0000313" key="1">
    <source>
        <dbReference type="EMBL" id="WUM21109.1"/>
    </source>
</evidence>
<dbReference type="KEGG" id="whr:OG579_04690"/>
<dbReference type="Proteomes" id="UP001432128">
    <property type="component" value="Chromosome"/>
</dbReference>
<reference evidence="1 2" key="1">
    <citation type="submission" date="2022-10" db="EMBL/GenBank/DDBJ databases">
        <title>The complete genomes of actinobacterial strains from the NBC collection.</title>
        <authorList>
            <person name="Joergensen T.S."/>
            <person name="Alvarez Arevalo M."/>
            <person name="Sterndorff E.B."/>
            <person name="Faurdal D."/>
            <person name="Vuksanovic O."/>
            <person name="Mourched A.-S."/>
            <person name="Charusanti P."/>
            <person name="Shaw S."/>
            <person name="Blin K."/>
            <person name="Weber T."/>
        </authorList>
    </citation>
    <scope>NUCLEOTIDE SEQUENCE [LARGE SCALE GENOMIC DNA]</scope>
    <source>
        <strain evidence="1 2">NBC_00319</strain>
    </source>
</reference>
<keyword evidence="2" id="KW-1185">Reference proteome</keyword>
<accession>A0AAU4K548</accession>
<dbReference type="PANTHER" id="PTHR36439:SF1">
    <property type="entry name" value="DUF1697 DOMAIN-CONTAINING PROTEIN"/>
    <property type="match status" value="1"/>
</dbReference>
<dbReference type="EMBL" id="CP108021">
    <property type="protein sequence ID" value="WUM21109.1"/>
    <property type="molecule type" value="Genomic_DNA"/>
</dbReference>
<proteinExistence type="predicted"/>
<sequence length="173" mass="18641">MARYVALLRGINVGGVRVGMSDLRDEFGRLGFADVRSVLATGNVVFDAGDDAAPSQLRAVIEPALGQRFGYEAFVFVHIVDQVAAVTAAYPFDESDGVHAYVVFVADTAVLDELLGVDIDGDVESVARGDGVVYWSVPREQTLTSAFGKVLGKSRYKATTTNRNLRTLRKILA</sequence>
<dbReference type="Gene3D" id="3.30.70.1280">
    <property type="entry name" value="SP0830-like domains"/>
    <property type="match status" value="1"/>
</dbReference>
<evidence type="ECO:0000313" key="2">
    <source>
        <dbReference type="Proteomes" id="UP001432128"/>
    </source>
</evidence>
<gene>
    <name evidence="1" type="ORF">OG579_04690</name>
</gene>
<dbReference type="InterPro" id="IPR012545">
    <property type="entry name" value="DUF1697"/>
</dbReference>
<name>A0AAU4K548_9NOCA</name>
<dbReference type="Pfam" id="PF08002">
    <property type="entry name" value="DUF1697"/>
    <property type="match status" value="1"/>
</dbReference>
<organism evidence="1 2">
    <name type="scientific">Williamsia herbipolensis</name>
    <dbReference type="NCBI Taxonomy" id="1603258"/>
    <lineage>
        <taxon>Bacteria</taxon>
        <taxon>Bacillati</taxon>
        <taxon>Actinomycetota</taxon>
        <taxon>Actinomycetes</taxon>
        <taxon>Mycobacteriales</taxon>
        <taxon>Nocardiaceae</taxon>
        <taxon>Williamsia</taxon>
    </lineage>
</organism>
<dbReference type="RefSeq" id="WP_328858264.1">
    <property type="nucleotide sequence ID" value="NZ_CP108021.1"/>
</dbReference>
<dbReference type="PANTHER" id="PTHR36439">
    <property type="entry name" value="BLL4334 PROTEIN"/>
    <property type="match status" value="1"/>
</dbReference>
<dbReference type="PIRSF" id="PIRSF008502">
    <property type="entry name" value="UCP008502"/>
    <property type="match status" value="1"/>
</dbReference>
<protein>
    <submittedName>
        <fullName evidence="1">DUF1697 domain-containing protein</fullName>
    </submittedName>
</protein>